<feature type="region of interest" description="Disordered" evidence="1">
    <location>
        <begin position="39"/>
        <end position="80"/>
    </location>
</feature>
<accession>A0A4Q4SWW3</accession>
<dbReference type="Proteomes" id="UP000293360">
    <property type="component" value="Unassembled WGS sequence"/>
</dbReference>
<name>A0A4Q4SWW3_9PEZI</name>
<evidence type="ECO:0000313" key="3">
    <source>
        <dbReference type="Proteomes" id="UP000293360"/>
    </source>
</evidence>
<gene>
    <name evidence="2" type="ORF">DL764_008675</name>
</gene>
<evidence type="ECO:0000313" key="2">
    <source>
        <dbReference type="EMBL" id="RYO88847.1"/>
    </source>
</evidence>
<reference evidence="2 3" key="1">
    <citation type="submission" date="2018-06" db="EMBL/GenBank/DDBJ databases">
        <title>Complete Genomes of Monosporascus.</title>
        <authorList>
            <person name="Robinson A.J."/>
            <person name="Natvig D.O."/>
        </authorList>
    </citation>
    <scope>NUCLEOTIDE SEQUENCE [LARGE SCALE GENOMIC DNA]</scope>
    <source>
        <strain evidence="2 3">CBS 110550</strain>
    </source>
</reference>
<feature type="compositionally biased region" description="Basic and acidic residues" evidence="1">
    <location>
        <begin position="39"/>
        <end position="70"/>
    </location>
</feature>
<comment type="caution">
    <text evidence="2">The sequence shown here is derived from an EMBL/GenBank/DDBJ whole genome shotgun (WGS) entry which is preliminary data.</text>
</comment>
<sequence length="115" mass="12467">MKCITHAQLQLSARSTSPTPFHAATFGYAQTGRCLRIPDDGSADHRHVVGDERADGHTPLDPVDERHQDIVPRVPSNPGTECVRLPKTGAWYAPPNAHGAPTSVNPQRCIPGTRK</sequence>
<keyword evidence="3" id="KW-1185">Reference proteome</keyword>
<evidence type="ECO:0000256" key="1">
    <source>
        <dbReference type="SAM" id="MobiDB-lite"/>
    </source>
</evidence>
<proteinExistence type="predicted"/>
<dbReference type="EMBL" id="QJNU01000709">
    <property type="protein sequence ID" value="RYO88847.1"/>
    <property type="molecule type" value="Genomic_DNA"/>
</dbReference>
<organism evidence="2 3">
    <name type="scientific">Monosporascus ibericus</name>
    <dbReference type="NCBI Taxonomy" id="155417"/>
    <lineage>
        <taxon>Eukaryota</taxon>
        <taxon>Fungi</taxon>
        <taxon>Dikarya</taxon>
        <taxon>Ascomycota</taxon>
        <taxon>Pezizomycotina</taxon>
        <taxon>Sordariomycetes</taxon>
        <taxon>Xylariomycetidae</taxon>
        <taxon>Xylariales</taxon>
        <taxon>Xylariales incertae sedis</taxon>
        <taxon>Monosporascus</taxon>
    </lineage>
</organism>
<protein>
    <submittedName>
        <fullName evidence="2">Uncharacterized protein</fullName>
    </submittedName>
</protein>
<feature type="region of interest" description="Disordered" evidence="1">
    <location>
        <begin position="93"/>
        <end position="115"/>
    </location>
</feature>
<dbReference type="AlphaFoldDB" id="A0A4Q4SWW3"/>